<sequence length="105" mass="12221">MRTAFHINSQPHLSQLVKYRFKNNMQKTFHNTTQPSSHFKSSKNKTCIAQLSKSPLWTKLITFTIPTDHRVDLFCAMVMSSHHRLPFMEMAVIKYDLRVSPCPNA</sequence>
<organism evidence="1 2">
    <name type="scientific">Toxocara canis</name>
    <name type="common">Canine roundworm</name>
    <dbReference type="NCBI Taxonomy" id="6265"/>
    <lineage>
        <taxon>Eukaryota</taxon>
        <taxon>Metazoa</taxon>
        <taxon>Ecdysozoa</taxon>
        <taxon>Nematoda</taxon>
        <taxon>Chromadorea</taxon>
        <taxon>Rhabditida</taxon>
        <taxon>Spirurina</taxon>
        <taxon>Ascaridomorpha</taxon>
        <taxon>Ascaridoidea</taxon>
        <taxon>Toxocaridae</taxon>
        <taxon>Toxocara</taxon>
    </lineage>
</organism>
<dbReference type="Proteomes" id="UP000031036">
    <property type="component" value="Unassembled WGS sequence"/>
</dbReference>
<reference evidence="1 2" key="1">
    <citation type="submission" date="2014-11" db="EMBL/GenBank/DDBJ databases">
        <title>Genetic blueprint of the zoonotic pathogen Toxocara canis.</title>
        <authorList>
            <person name="Zhu X.-Q."/>
            <person name="Korhonen P.K."/>
            <person name="Cai H."/>
            <person name="Young N.D."/>
            <person name="Nejsum P."/>
            <person name="von Samson-Himmelstjerna G."/>
            <person name="Boag P.R."/>
            <person name="Tan P."/>
            <person name="Li Q."/>
            <person name="Min J."/>
            <person name="Yang Y."/>
            <person name="Wang X."/>
            <person name="Fang X."/>
            <person name="Hall R.S."/>
            <person name="Hofmann A."/>
            <person name="Sternberg P.W."/>
            <person name="Jex A.R."/>
            <person name="Gasser R.B."/>
        </authorList>
    </citation>
    <scope>NUCLEOTIDE SEQUENCE [LARGE SCALE GENOMIC DNA]</scope>
    <source>
        <strain evidence="1">PN_DK_2014</strain>
    </source>
</reference>
<keyword evidence="2" id="KW-1185">Reference proteome</keyword>
<feature type="non-terminal residue" evidence="1">
    <location>
        <position position="105"/>
    </location>
</feature>
<dbReference type="AlphaFoldDB" id="A0A0B2VNY2"/>
<proteinExistence type="predicted"/>
<evidence type="ECO:0000313" key="1">
    <source>
        <dbReference type="EMBL" id="KHN83094.1"/>
    </source>
</evidence>
<name>A0A0B2VNY2_TOXCA</name>
<accession>A0A0B2VNY2</accession>
<dbReference type="EMBL" id="JPKZ01001219">
    <property type="protein sequence ID" value="KHN83094.1"/>
    <property type="molecule type" value="Genomic_DNA"/>
</dbReference>
<comment type="caution">
    <text evidence="1">The sequence shown here is derived from an EMBL/GenBank/DDBJ whole genome shotgun (WGS) entry which is preliminary data.</text>
</comment>
<protein>
    <submittedName>
        <fullName evidence="1">Uncharacterized protein</fullName>
    </submittedName>
</protein>
<gene>
    <name evidence="1" type="ORF">Tcan_00776</name>
</gene>
<evidence type="ECO:0000313" key="2">
    <source>
        <dbReference type="Proteomes" id="UP000031036"/>
    </source>
</evidence>